<reference evidence="3" key="1">
    <citation type="journal article" date="2015" name="ISME J.">
        <title>Draft Genome Sequence of Streptomyces incarnatus NRRL8089, which Produces the Nucleoside Antibiotic Sinefungin.</title>
        <authorList>
            <person name="Oshima K."/>
            <person name="Hattori M."/>
            <person name="Shimizu H."/>
            <person name="Fukuda K."/>
            <person name="Nemoto M."/>
            <person name="Inagaki K."/>
            <person name="Tamura T."/>
        </authorList>
    </citation>
    <scope>NUCLEOTIDE SEQUENCE</scope>
    <source>
        <strain evidence="3">FACHB-1375</strain>
    </source>
</reference>
<dbReference type="RefSeq" id="WP_190464167.1">
    <property type="nucleotide sequence ID" value="NZ_JACJPW010000020.1"/>
</dbReference>
<evidence type="ECO:0000259" key="2">
    <source>
        <dbReference type="Pfam" id="PF02517"/>
    </source>
</evidence>
<dbReference type="GO" id="GO:0008237">
    <property type="term" value="F:metallopeptidase activity"/>
    <property type="evidence" value="ECO:0007669"/>
    <property type="project" value="UniProtKB-KW"/>
</dbReference>
<keyword evidence="3" id="KW-0482">Metalloprotease</keyword>
<organism evidence="3 4">
    <name type="scientific">Aerosakkonema funiforme FACHB-1375</name>
    <dbReference type="NCBI Taxonomy" id="2949571"/>
    <lineage>
        <taxon>Bacteria</taxon>
        <taxon>Bacillati</taxon>
        <taxon>Cyanobacteriota</taxon>
        <taxon>Cyanophyceae</taxon>
        <taxon>Oscillatoriophycideae</taxon>
        <taxon>Aerosakkonematales</taxon>
        <taxon>Aerosakkonemataceae</taxon>
        <taxon>Aerosakkonema</taxon>
    </lineage>
</organism>
<dbReference type="GO" id="GO:0080120">
    <property type="term" value="P:CAAX-box protein maturation"/>
    <property type="evidence" value="ECO:0007669"/>
    <property type="project" value="UniProtKB-ARBA"/>
</dbReference>
<feature type="transmembrane region" description="Helical" evidence="1">
    <location>
        <begin position="180"/>
        <end position="197"/>
    </location>
</feature>
<keyword evidence="3" id="KW-0378">Hydrolase</keyword>
<keyword evidence="1" id="KW-0812">Transmembrane</keyword>
<feature type="domain" description="CAAX prenyl protease 2/Lysostaphin resistance protein A-like" evidence="2">
    <location>
        <begin position="149"/>
        <end position="238"/>
    </location>
</feature>
<dbReference type="GO" id="GO:0004175">
    <property type="term" value="F:endopeptidase activity"/>
    <property type="evidence" value="ECO:0007669"/>
    <property type="project" value="UniProtKB-ARBA"/>
</dbReference>
<keyword evidence="4" id="KW-1185">Reference proteome</keyword>
<feature type="transmembrane region" description="Helical" evidence="1">
    <location>
        <begin position="151"/>
        <end position="168"/>
    </location>
</feature>
<dbReference type="PANTHER" id="PTHR36435">
    <property type="entry name" value="SLR1288 PROTEIN"/>
    <property type="match status" value="1"/>
</dbReference>
<evidence type="ECO:0000256" key="1">
    <source>
        <dbReference type="SAM" id="Phobius"/>
    </source>
</evidence>
<reference evidence="3" key="2">
    <citation type="submission" date="2020-08" db="EMBL/GenBank/DDBJ databases">
        <authorList>
            <person name="Chen M."/>
            <person name="Teng W."/>
            <person name="Zhao L."/>
            <person name="Hu C."/>
            <person name="Zhou Y."/>
            <person name="Han B."/>
            <person name="Song L."/>
            <person name="Shu W."/>
        </authorList>
    </citation>
    <scope>NUCLEOTIDE SEQUENCE</scope>
    <source>
        <strain evidence="3">FACHB-1375</strain>
    </source>
</reference>
<evidence type="ECO:0000313" key="4">
    <source>
        <dbReference type="Proteomes" id="UP000641646"/>
    </source>
</evidence>
<feature type="transmembrane region" description="Helical" evidence="1">
    <location>
        <begin position="15"/>
        <end position="48"/>
    </location>
</feature>
<dbReference type="AlphaFoldDB" id="A0A926VCJ4"/>
<feature type="transmembrane region" description="Helical" evidence="1">
    <location>
        <begin position="203"/>
        <end position="219"/>
    </location>
</feature>
<feature type="transmembrane region" description="Helical" evidence="1">
    <location>
        <begin position="226"/>
        <end position="248"/>
    </location>
</feature>
<evidence type="ECO:0000313" key="3">
    <source>
        <dbReference type="EMBL" id="MBD2181399.1"/>
    </source>
</evidence>
<keyword evidence="3" id="KW-0645">Protease</keyword>
<dbReference type="Pfam" id="PF02517">
    <property type="entry name" value="Rce1-like"/>
    <property type="match status" value="1"/>
</dbReference>
<comment type="caution">
    <text evidence="3">The sequence shown here is derived from an EMBL/GenBank/DDBJ whole genome shotgun (WGS) entry which is preliminary data.</text>
</comment>
<feature type="transmembrane region" description="Helical" evidence="1">
    <location>
        <begin position="111"/>
        <end position="131"/>
    </location>
</feature>
<name>A0A926VCJ4_9CYAN</name>
<dbReference type="InterPro" id="IPR003675">
    <property type="entry name" value="Rce1/LyrA-like_dom"/>
</dbReference>
<dbReference type="Proteomes" id="UP000641646">
    <property type="component" value="Unassembled WGS sequence"/>
</dbReference>
<proteinExistence type="predicted"/>
<keyword evidence="1" id="KW-0472">Membrane</keyword>
<accession>A0A926VCJ4</accession>
<feature type="transmembrane region" description="Helical" evidence="1">
    <location>
        <begin position="68"/>
        <end position="90"/>
    </location>
</feature>
<gene>
    <name evidence="3" type="ORF">H6G03_09815</name>
</gene>
<sequence>MSEVTATNDKKPTPWGLWVTIGFSGIVLSVVFFIQIVLTVAFLIFVMFQNPPINYEDFAKELVYNGNLLSLTTIISSLAGIGLIVLFVKIRKNITIENYLGLQKFTKKEAFIWLLFYSGYLAISYISSYLYKPQFPEFMEKAYKTASFLPAFYLALVLIGPLFEELLFRGFLFAGIKSSKLGATGAISITALIWAIIHLQYDLYFIVSLLFLGLLLGIARLKTGSIYIPIFLHSLNNMLAIIQTILYIEKLT</sequence>
<dbReference type="InterPro" id="IPR052710">
    <property type="entry name" value="CAAX_protease"/>
</dbReference>
<dbReference type="EMBL" id="JACJPW010000020">
    <property type="protein sequence ID" value="MBD2181399.1"/>
    <property type="molecule type" value="Genomic_DNA"/>
</dbReference>
<keyword evidence="1" id="KW-1133">Transmembrane helix</keyword>
<protein>
    <submittedName>
        <fullName evidence="3">CPBP family intramembrane metalloprotease</fullName>
    </submittedName>
</protein>
<dbReference type="PANTHER" id="PTHR36435:SF1">
    <property type="entry name" value="CAAX AMINO TERMINAL PROTEASE FAMILY PROTEIN"/>
    <property type="match status" value="1"/>
</dbReference>